<gene>
    <name evidence="3" type="ORF">PoB_002594500</name>
</gene>
<accession>A0AAV3ZUE2</accession>
<dbReference type="EMBL" id="BLXT01003003">
    <property type="protein sequence ID" value="GFN99439.1"/>
    <property type="molecule type" value="Genomic_DNA"/>
</dbReference>
<keyword evidence="4" id="KW-1185">Reference proteome</keyword>
<dbReference type="Pfam" id="PF01033">
    <property type="entry name" value="Somatomedin_B"/>
    <property type="match status" value="1"/>
</dbReference>
<evidence type="ECO:0000256" key="1">
    <source>
        <dbReference type="ARBA" id="ARBA00023157"/>
    </source>
</evidence>
<dbReference type="Proteomes" id="UP000735302">
    <property type="component" value="Unassembled WGS sequence"/>
</dbReference>
<dbReference type="SUPFAM" id="SSF90188">
    <property type="entry name" value="Somatomedin B domain"/>
    <property type="match status" value="1"/>
</dbReference>
<proteinExistence type="predicted"/>
<organism evidence="3 4">
    <name type="scientific">Plakobranchus ocellatus</name>
    <dbReference type="NCBI Taxonomy" id="259542"/>
    <lineage>
        <taxon>Eukaryota</taxon>
        <taxon>Metazoa</taxon>
        <taxon>Spiralia</taxon>
        <taxon>Lophotrochozoa</taxon>
        <taxon>Mollusca</taxon>
        <taxon>Gastropoda</taxon>
        <taxon>Heterobranchia</taxon>
        <taxon>Euthyneura</taxon>
        <taxon>Panpulmonata</taxon>
        <taxon>Sacoglossa</taxon>
        <taxon>Placobranchoidea</taxon>
        <taxon>Plakobranchidae</taxon>
        <taxon>Plakobranchus</taxon>
    </lineage>
</organism>
<dbReference type="InterPro" id="IPR001212">
    <property type="entry name" value="Somatomedin_B_dom"/>
</dbReference>
<evidence type="ECO:0000313" key="4">
    <source>
        <dbReference type="Proteomes" id="UP000735302"/>
    </source>
</evidence>
<dbReference type="InterPro" id="IPR036024">
    <property type="entry name" value="Somatomedin_B-like_dom_sf"/>
</dbReference>
<sequence length="502" mass="57336">MDNANISISASRESYEEIQCQNILTNYSYDQNLCGASDVESFLREKKEQFTCFNRCNHAVTYGNTRDCACDDLCVVHNDCCRDMRQVCTDVYTRGIKIFSHMIRAVSMCVETSFASITNRRAEFSSSVIPFSTITMATGTTTANTIAENNQKNLMPFKDRDLKGYFHAFGFFKVADLTYGLFFYNYAAFLSWRAPASKPYFIPKLTELDCSGAQDTVLGYSSASNTLPWCRIASIRDIKTFFHRSCRKPKVVGCRCENNQGIWNNLYDSCRGQSNSLGLFNRHSEVAKMLPPYITNTLPTNIGECIFRKVDIDQENQYSNDDVVEISSIKMALTPIFDSVIHESQSAMTDTDNERKRVERYSKEVTIVSDKSERQSLEYLVELTNTIEKRLRCPRFNSFLSDCVLEDCAKGALLSFTPLPDKQFGGRSCILPILAKSQMPVCTCLRLMSALNNLHVWGLKFNHRYHDECSFQLHIRSEGELNQKQKSLLSFTHRAMEIWTTH</sequence>
<feature type="domain" description="SMB" evidence="2">
    <location>
        <begin position="48"/>
        <end position="92"/>
    </location>
</feature>
<comment type="caution">
    <text evidence="3">The sequence shown here is derived from an EMBL/GenBank/DDBJ whole genome shotgun (WGS) entry which is preliminary data.</text>
</comment>
<evidence type="ECO:0000313" key="3">
    <source>
        <dbReference type="EMBL" id="GFN99439.1"/>
    </source>
</evidence>
<dbReference type="AlphaFoldDB" id="A0AAV3ZUE2"/>
<keyword evidence="1" id="KW-1015">Disulfide bond</keyword>
<dbReference type="PROSITE" id="PS50958">
    <property type="entry name" value="SMB_2"/>
    <property type="match status" value="1"/>
</dbReference>
<evidence type="ECO:0000259" key="2">
    <source>
        <dbReference type="PROSITE" id="PS50958"/>
    </source>
</evidence>
<name>A0AAV3ZUE2_9GAST</name>
<protein>
    <recommendedName>
        <fullName evidence="2">SMB domain-containing protein</fullName>
    </recommendedName>
</protein>
<reference evidence="3 4" key="1">
    <citation type="journal article" date="2021" name="Elife">
        <title>Chloroplast acquisition without the gene transfer in kleptoplastic sea slugs, Plakobranchus ocellatus.</title>
        <authorList>
            <person name="Maeda T."/>
            <person name="Takahashi S."/>
            <person name="Yoshida T."/>
            <person name="Shimamura S."/>
            <person name="Takaki Y."/>
            <person name="Nagai Y."/>
            <person name="Toyoda A."/>
            <person name="Suzuki Y."/>
            <person name="Arimoto A."/>
            <person name="Ishii H."/>
            <person name="Satoh N."/>
            <person name="Nishiyama T."/>
            <person name="Hasebe M."/>
            <person name="Maruyama T."/>
            <person name="Minagawa J."/>
            <person name="Obokata J."/>
            <person name="Shigenobu S."/>
        </authorList>
    </citation>
    <scope>NUCLEOTIDE SEQUENCE [LARGE SCALE GENOMIC DNA]</scope>
</reference>